<dbReference type="Proteomes" id="UP000201728">
    <property type="component" value="Chromosome"/>
</dbReference>
<feature type="signal peptide" evidence="1">
    <location>
        <begin position="1"/>
        <end position="18"/>
    </location>
</feature>
<evidence type="ECO:0000256" key="1">
    <source>
        <dbReference type="SAM" id="SignalP"/>
    </source>
</evidence>
<organism evidence="2 3">
    <name type="scientific">Legionella clemsonensis</name>
    <dbReference type="NCBI Taxonomy" id="1867846"/>
    <lineage>
        <taxon>Bacteria</taxon>
        <taxon>Pseudomonadati</taxon>
        <taxon>Pseudomonadota</taxon>
        <taxon>Gammaproteobacteria</taxon>
        <taxon>Legionellales</taxon>
        <taxon>Legionellaceae</taxon>
        <taxon>Legionella</taxon>
    </lineage>
</organism>
<sequence>MKRLLTLSLLVCISNTYAYICFPGYHYSQNYVFEAACDFDRMKDFFNKKTYNLECYQGWVYYYYCVKD</sequence>
<evidence type="ECO:0000313" key="2">
    <source>
        <dbReference type="EMBL" id="ASQ45902.1"/>
    </source>
</evidence>
<feature type="chain" id="PRO_5013007969" evidence="1">
    <location>
        <begin position="19"/>
        <end position="68"/>
    </location>
</feature>
<dbReference type="EMBL" id="CP016397">
    <property type="protein sequence ID" value="ASQ45902.1"/>
    <property type="molecule type" value="Genomic_DNA"/>
</dbReference>
<protein>
    <submittedName>
        <fullName evidence="2">Uncharacterized protein</fullName>
    </submittedName>
</protein>
<evidence type="ECO:0000313" key="3">
    <source>
        <dbReference type="Proteomes" id="UP000201728"/>
    </source>
</evidence>
<keyword evidence="1" id="KW-0732">Signal</keyword>
<name>A0A222P229_9GAMM</name>
<gene>
    <name evidence="2" type="ORF">clem_06735</name>
</gene>
<reference evidence="3" key="1">
    <citation type="submission" date="2016-07" db="EMBL/GenBank/DDBJ databases">
        <authorList>
            <person name="Florea S."/>
            <person name="Webb J.S."/>
            <person name="Jaromczyk J."/>
            <person name="Schardl C.L."/>
        </authorList>
    </citation>
    <scope>NUCLEOTIDE SEQUENCE [LARGE SCALE GENOMIC DNA]</scope>
    <source>
        <strain evidence="3">CDC-D5610</strain>
    </source>
</reference>
<accession>A0A222P229</accession>
<proteinExistence type="predicted"/>
<dbReference type="KEGG" id="lcd:clem_06735"/>
<keyword evidence="3" id="KW-1185">Reference proteome</keyword>
<dbReference type="AlphaFoldDB" id="A0A222P229"/>